<sequence>MKAKTTTKGAKAVRKGNTKTIQFEVEGRWYEAMGGLVEGPTYIDLSVLVSTLNSVGIGDEDCKFLADRLDQLPSVLRYCSKLLTNSRDEEDPGYSVYFTWEGSRWNRRIERIPRGYFPQSGRDAVQFFANGEIMRQWGSVLVVHRLNKVPIPLPLKEVAVEPVRVEFSVEGRRYEVVGGSFDKMPMTPKEMLAEVTDLPSGKDIMFVLEGQSEIPTNLQNYYLLTGHWHPYQGYLCECLVYDKTTQNWVIGWVMGFTRKYFAKDDLILVLHRRT</sequence>
<dbReference type="STRING" id="1798704.A3J93_02540"/>
<name>A0A1F6NVQ3_9BACT</name>
<evidence type="ECO:0000313" key="1">
    <source>
        <dbReference type="EMBL" id="OGH88026.1"/>
    </source>
</evidence>
<organism evidence="1 2">
    <name type="scientific">Candidatus Magasanikbacteria bacterium RIFOXYC2_FULL_42_28</name>
    <dbReference type="NCBI Taxonomy" id="1798704"/>
    <lineage>
        <taxon>Bacteria</taxon>
        <taxon>Candidatus Magasanikiibacteriota</taxon>
    </lineage>
</organism>
<accession>A0A1F6NVQ3</accession>
<protein>
    <submittedName>
        <fullName evidence="1">Uncharacterized protein</fullName>
    </submittedName>
</protein>
<proteinExistence type="predicted"/>
<gene>
    <name evidence="1" type="ORF">A3J93_02540</name>
</gene>
<dbReference type="AlphaFoldDB" id="A0A1F6NVQ3"/>
<comment type="caution">
    <text evidence="1">The sequence shown here is derived from an EMBL/GenBank/DDBJ whole genome shotgun (WGS) entry which is preliminary data.</text>
</comment>
<dbReference type="EMBL" id="MFQZ01000008">
    <property type="protein sequence ID" value="OGH88026.1"/>
    <property type="molecule type" value="Genomic_DNA"/>
</dbReference>
<evidence type="ECO:0000313" key="2">
    <source>
        <dbReference type="Proteomes" id="UP000177907"/>
    </source>
</evidence>
<dbReference type="Proteomes" id="UP000177907">
    <property type="component" value="Unassembled WGS sequence"/>
</dbReference>
<reference evidence="1 2" key="1">
    <citation type="journal article" date="2016" name="Nat. Commun.">
        <title>Thousands of microbial genomes shed light on interconnected biogeochemical processes in an aquifer system.</title>
        <authorList>
            <person name="Anantharaman K."/>
            <person name="Brown C.T."/>
            <person name="Hug L.A."/>
            <person name="Sharon I."/>
            <person name="Castelle C.J."/>
            <person name="Probst A.J."/>
            <person name="Thomas B.C."/>
            <person name="Singh A."/>
            <person name="Wilkins M.J."/>
            <person name="Karaoz U."/>
            <person name="Brodie E.L."/>
            <person name="Williams K.H."/>
            <person name="Hubbard S.S."/>
            <person name="Banfield J.F."/>
        </authorList>
    </citation>
    <scope>NUCLEOTIDE SEQUENCE [LARGE SCALE GENOMIC DNA]</scope>
</reference>